<reference evidence="2 3" key="1">
    <citation type="submission" date="2024-03" db="EMBL/GenBank/DDBJ databases">
        <authorList>
            <person name="Gkanogiannis A."/>
            <person name="Becerra Lopez-Lavalle L."/>
        </authorList>
    </citation>
    <scope>NUCLEOTIDE SEQUENCE [LARGE SCALE GENOMIC DNA]</scope>
</reference>
<dbReference type="Pfam" id="PF08241">
    <property type="entry name" value="Methyltransf_11"/>
    <property type="match status" value="1"/>
</dbReference>
<dbReference type="Proteomes" id="UP001642487">
    <property type="component" value="Chromosome 3"/>
</dbReference>
<sequence length="351" mass="38332">MILYASSPSSAIFPISNVSQQAKPRSPSANCAHQSSPEPPSSPPLFCHNHSCLCGRRRFMEAAAAATSLFPLCPSMASSNPSSDYAAILNRVHPPKPDWYEDFYASVLANGMKSYEAEIADYKFQMFANLRGKAQKVLEIGIGAGPNLKYYAGNEGMEVYGVDPNKKMEKYAREAAENAGLPAENFEFKQAVSEAIPLPDASVDAVVGTLVLCSVTNVDMTLKEVKRVLKPGGLYIFVEHVAAKGKGTVLRFIQDVLDPLQQIVSDGCHLTRRTGQNIMQAGFSNVDLNMASFSNAAFINPQVYGNIKILLVHDTSLLCFTIGWSFHGLVCGKHANEFVRRKRASIYARRA</sequence>
<dbReference type="InterPro" id="IPR052356">
    <property type="entry name" value="Thiol_S-MT"/>
</dbReference>
<evidence type="ECO:0000313" key="2">
    <source>
        <dbReference type="EMBL" id="CAK9316720.1"/>
    </source>
</evidence>
<evidence type="ECO:0000259" key="1">
    <source>
        <dbReference type="Pfam" id="PF08241"/>
    </source>
</evidence>
<dbReference type="PANTHER" id="PTHR45036:SF1">
    <property type="entry name" value="METHYLTRANSFERASE LIKE 7A"/>
    <property type="match status" value="1"/>
</dbReference>
<dbReference type="InterPro" id="IPR029063">
    <property type="entry name" value="SAM-dependent_MTases_sf"/>
</dbReference>
<organism evidence="2 3">
    <name type="scientific">Citrullus colocynthis</name>
    <name type="common">colocynth</name>
    <dbReference type="NCBI Taxonomy" id="252529"/>
    <lineage>
        <taxon>Eukaryota</taxon>
        <taxon>Viridiplantae</taxon>
        <taxon>Streptophyta</taxon>
        <taxon>Embryophyta</taxon>
        <taxon>Tracheophyta</taxon>
        <taxon>Spermatophyta</taxon>
        <taxon>Magnoliopsida</taxon>
        <taxon>eudicotyledons</taxon>
        <taxon>Gunneridae</taxon>
        <taxon>Pentapetalae</taxon>
        <taxon>rosids</taxon>
        <taxon>fabids</taxon>
        <taxon>Cucurbitales</taxon>
        <taxon>Cucurbitaceae</taxon>
        <taxon>Benincaseae</taxon>
        <taxon>Citrullus</taxon>
    </lineage>
</organism>
<dbReference type="CDD" id="cd02440">
    <property type="entry name" value="AdoMet_MTases"/>
    <property type="match status" value="1"/>
</dbReference>
<dbReference type="SUPFAM" id="SSF53335">
    <property type="entry name" value="S-adenosyl-L-methionine-dependent methyltransferases"/>
    <property type="match status" value="1"/>
</dbReference>
<feature type="domain" description="Methyltransferase type 11" evidence="1">
    <location>
        <begin position="138"/>
        <end position="237"/>
    </location>
</feature>
<gene>
    <name evidence="2" type="ORF">CITCOLO1_LOCUS8590</name>
</gene>
<dbReference type="InterPro" id="IPR013216">
    <property type="entry name" value="Methyltransf_11"/>
</dbReference>
<dbReference type="EMBL" id="OZ021737">
    <property type="protein sequence ID" value="CAK9316720.1"/>
    <property type="molecule type" value="Genomic_DNA"/>
</dbReference>
<dbReference type="Gene3D" id="3.40.50.150">
    <property type="entry name" value="Vaccinia Virus protein VP39"/>
    <property type="match status" value="1"/>
</dbReference>
<keyword evidence="3" id="KW-1185">Reference proteome</keyword>
<name>A0ABP0YAL1_9ROSI</name>
<accession>A0ABP0YAL1</accession>
<dbReference type="PANTHER" id="PTHR45036">
    <property type="entry name" value="METHYLTRANSFERASE LIKE 7B"/>
    <property type="match status" value="1"/>
</dbReference>
<evidence type="ECO:0000313" key="3">
    <source>
        <dbReference type="Proteomes" id="UP001642487"/>
    </source>
</evidence>
<proteinExistence type="predicted"/>
<protein>
    <recommendedName>
        <fullName evidence="1">Methyltransferase type 11 domain-containing protein</fullName>
    </recommendedName>
</protein>